<dbReference type="GO" id="GO:0046872">
    <property type="term" value="F:metal ion binding"/>
    <property type="evidence" value="ECO:0007669"/>
    <property type="project" value="UniProtKB-KW"/>
</dbReference>
<evidence type="ECO:0000256" key="1">
    <source>
        <dbReference type="ARBA" id="ARBA00001966"/>
    </source>
</evidence>
<accession>A0A1F7WLL3</accession>
<name>A0A1F7WLL3_9BACT</name>
<comment type="cofactor">
    <cofactor evidence="1">
        <name>[4Fe-4S] cluster</name>
        <dbReference type="ChEBI" id="CHEBI:49883"/>
    </cofactor>
</comment>
<dbReference type="PROSITE" id="PS51332">
    <property type="entry name" value="B12_BINDING"/>
    <property type="match status" value="1"/>
</dbReference>
<dbReference type="InterPro" id="IPR006158">
    <property type="entry name" value="Cobalamin-bd"/>
</dbReference>
<evidence type="ECO:0000313" key="10">
    <source>
        <dbReference type="EMBL" id="OGM03726.1"/>
    </source>
</evidence>
<sequence length="506" mass="56089">MKILFIDPPHKPWEFFPGIMPSPGLLAIIPSAQVLKCVEISVLDLSLELDPVTALIMACKKFAPDVAAISGAKSAFAYETLNAAALVRKYAPKAVLIGGGNFLSSYADEVIERGYFDAVATGEGEKVFEELLLAIDEDRIGDIANVPGIAYMKEFAAQGGGAYRKTLRKVFSEFAFDGADGFYSPGTAFGAEKSFGAIYNQPAPQIKDLDSLPIPAFECFDMDSYTLPPLGGRVGFVTSFSRGCVKKCSFCADSAFWGHKWRGYGAKRCVEILKILSSAYGRRVFYFGDGDFWQDEKRNLEFLELLESEKKRGFEINFWIQSSVDNILANGHLIKRYRAAGLYQIMCGFESVSGAAQRSFKKIIAVDKMKAVSSLLKKNGVLLMGMMMWGDYNDTAETLAESLEFMVKHCDVIGPNTVLAHYKTAYFEERARRHGISKFDVLENDQCEIIFPTATLGVAEAASVYRNMVLKTLISKKKFIANYLGVNNVRVKKIMSELAEKGFEKY</sequence>
<reference evidence="10 11" key="1">
    <citation type="journal article" date="2016" name="Nat. Commun.">
        <title>Thousands of microbial genomes shed light on interconnected biogeochemical processes in an aquifer system.</title>
        <authorList>
            <person name="Anantharaman K."/>
            <person name="Brown C.T."/>
            <person name="Hug L.A."/>
            <person name="Sharon I."/>
            <person name="Castelle C.J."/>
            <person name="Probst A.J."/>
            <person name="Thomas B.C."/>
            <person name="Singh A."/>
            <person name="Wilkins M.J."/>
            <person name="Karaoz U."/>
            <person name="Brodie E.L."/>
            <person name="Williams K.H."/>
            <person name="Hubbard S.S."/>
            <person name="Banfield J.F."/>
        </authorList>
    </citation>
    <scope>NUCLEOTIDE SEQUENCE [LARGE SCALE GENOMIC DNA]</scope>
</reference>
<comment type="caution">
    <text evidence="10">The sequence shown here is derived from an EMBL/GenBank/DDBJ whole genome shotgun (WGS) entry which is preliminary data.</text>
</comment>
<dbReference type="PROSITE" id="PS51918">
    <property type="entry name" value="RADICAL_SAM"/>
    <property type="match status" value="1"/>
</dbReference>
<dbReference type="Gene3D" id="3.80.30.20">
    <property type="entry name" value="tm_1862 like domain"/>
    <property type="match status" value="1"/>
</dbReference>
<dbReference type="PANTHER" id="PTHR43409:SF7">
    <property type="entry name" value="BLL1977 PROTEIN"/>
    <property type="match status" value="1"/>
</dbReference>
<dbReference type="SMART" id="SM00729">
    <property type="entry name" value="Elp3"/>
    <property type="match status" value="1"/>
</dbReference>
<dbReference type="AlphaFoldDB" id="A0A1F7WLL3"/>
<dbReference type="Pfam" id="PF04055">
    <property type="entry name" value="Radical_SAM"/>
    <property type="match status" value="1"/>
</dbReference>
<gene>
    <name evidence="10" type="ORF">A2008_08720</name>
</gene>
<keyword evidence="4" id="KW-0949">S-adenosyl-L-methionine</keyword>
<evidence type="ECO:0000256" key="6">
    <source>
        <dbReference type="ARBA" id="ARBA00023004"/>
    </source>
</evidence>
<evidence type="ECO:0000256" key="4">
    <source>
        <dbReference type="ARBA" id="ARBA00022691"/>
    </source>
</evidence>
<evidence type="ECO:0000313" key="11">
    <source>
        <dbReference type="Proteomes" id="UP000178735"/>
    </source>
</evidence>
<evidence type="ECO:0000256" key="7">
    <source>
        <dbReference type="ARBA" id="ARBA00023014"/>
    </source>
</evidence>
<dbReference type="InterPro" id="IPR006638">
    <property type="entry name" value="Elp3/MiaA/NifB-like_rSAM"/>
</dbReference>
<evidence type="ECO:0000259" key="9">
    <source>
        <dbReference type="PROSITE" id="PS51918"/>
    </source>
</evidence>
<dbReference type="InterPro" id="IPR051198">
    <property type="entry name" value="BchE-like"/>
</dbReference>
<dbReference type="SFLD" id="SFLDS00029">
    <property type="entry name" value="Radical_SAM"/>
    <property type="match status" value="1"/>
</dbReference>
<dbReference type="InterPro" id="IPR023404">
    <property type="entry name" value="rSAM_horseshoe"/>
</dbReference>
<dbReference type="STRING" id="1817813.A2008_08720"/>
<dbReference type="EMBL" id="MGFH01000157">
    <property type="protein sequence ID" value="OGM03726.1"/>
    <property type="molecule type" value="Genomic_DNA"/>
</dbReference>
<protein>
    <submittedName>
        <fullName evidence="10">Uncharacterized protein</fullName>
    </submittedName>
</protein>
<dbReference type="Proteomes" id="UP000178735">
    <property type="component" value="Unassembled WGS sequence"/>
</dbReference>
<dbReference type="GO" id="GO:0005829">
    <property type="term" value="C:cytosol"/>
    <property type="evidence" value="ECO:0007669"/>
    <property type="project" value="TreeGrafter"/>
</dbReference>
<dbReference type="GO" id="GO:0031419">
    <property type="term" value="F:cobalamin binding"/>
    <property type="evidence" value="ECO:0007669"/>
    <property type="project" value="InterPro"/>
</dbReference>
<keyword evidence="7" id="KW-0411">Iron-sulfur</keyword>
<dbReference type="Gene3D" id="3.40.50.280">
    <property type="entry name" value="Cobalamin-binding domain"/>
    <property type="match status" value="1"/>
</dbReference>
<feature type="domain" description="B12-binding" evidence="8">
    <location>
        <begin position="1"/>
        <end position="142"/>
    </location>
</feature>
<evidence type="ECO:0000259" key="8">
    <source>
        <dbReference type="PROSITE" id="PS51332"/>
    </source>
</evidence>
<dbReference type="InterPro" id="IPR034466">
    <property type="entry name" value="Methyltransferase_Class_B"/>
</dbReference>
<dbReference type="GO" id="GO:0003824">
    <property type="term" value="F:catalytic activity"/>
    <property type="evidence" value="ECO:0007669"/>
    <property type="project" value="InterPro"/>
</dbReference>
<proteinExistence type="predicted"/>
<keyword evidence="6" id="KW-0408">Iron</keyword>
<dbReference type="GO" id="GO:0051539">
    <property type="term" value="F:4 iron, 4 sulfur cluster binding"/>
    <property type="evidence" value="ECO:0007669"/>
    <property type="project" value="UniProtKB-KW"/>
</dbReference>
<dbReference type="PANTHER" id="PTHR43409">
    <property type="entry name" value="ANAEROBIC MAGNESIUM-PROTOPORPHYRIN IX MONOMETHYL ESTER CYCLASE-RELATED"/>
    <property type="match status" value="1"/>
</dbReference>
<dbReference type="InterPro" id="IPR058240">
    <property type="entry name" value="rSAM_sf"/>
</dbReference>
<keyword evidence="5" id="KW-0479">Metal-binding</keyword>
<evidence type="ECO:0000256" key="3">
    <source>
        <dbReference type="ARBA" id="ARBA00022679"/>
    </source>
</evidence>
<keyword evidence="2" id="KW-0489">Methyltransferase</keyword>
<dbReference type="InterPro" id="IPR007197">
    <property type="entry name" value="rSAM"/>
</dbReference>
<dbReference type="SFLD" id="SFLDG01082">
    <property type="entry name" value="B12-binding_domain_containing"/>
    <property type="match status" value="1"/>
</dbReference>
<organism evidence="10 11">
    <name type="scientific">Candidatus Wallbacteria bacterium GWC2_49_35</name>
    <dbReference type="NCBI Taxonomy" id="1817813"/>
    <lineage>
        <taxon>Bacteria</taxon>
        <taxon>Candidatus Walliibacteriota</taxon>
    </lineage>
</organism>
<dbReference type="SUPFAM" id="SSF102114">
    <property type="entry name" value="Radical SAM enzymes"/>
    <property type="match status" value="1"/>
</dbReference>
<feature type="domain" description="Radical SAM core" evidence="9">
    <location>
        <begin position="230"/>
        <end position="459"/>
    </location>
</feature>
<keyword evidence="3" id="KW-0808">Transferase</keyword>
<evidence type="ECO:0000256" key="2">
    <source>
        <dbReference type="ARBA" id="ARBA00022603"/>
    </source>
</evidence>
<evidence type="ECO:0000256" key="5">
    <source>
        <dbReference type="ARBA" id="ARBA00022723"/>
    </source>
</evidence>
<dbReference type="SFLD" id="SFLDG01123">
    <property type="entry name" value="methyltransferase_(Class_B)"/>
    <property type="match status" value="1"/>
</dbReference>